<reference evidence="1 2" key="1">
    <citation type="submission" date="2021-06" db="EMBL/GenBank/DDBJ databases">
        <title>Caerostris extrusa draft genome.</title>
        <authorList>
            <person name="Kono N."/>
            <person name="Arakawa K."/>
        </authorList>
    </citation>
    <scope>NUCLEOTIDE SEQUENCE [LARGE SCALE GENOMIC DNA]</scope>
</reference>
<protein>
    <submittedName>
        <fullName evidence="1">Uncharacterized protein</fullName>
    </submittedName>
</protein>
<evidence type="ECO:0000313" key="2">
    <source>
        <dbReference type="Proteomes" id="UP001054945"/>
    </source>
</evidence>
<keyword evidence="2" id="KW-1185">Reference proteome</keyword>
<name>A0AAV4NNY3_CAEEX</name>
<dbReference type="AlphaFoldDB" id="A0AAV4NNY3"/>
<proteinExistence type="predicted"/>
<organism evidence="1 2">
    <name type="scientific">Caerostris extrusa</name>
    <name type="common">Bark spider</name>
    <name type="synonym">Caerostris bankana</name>
    <dbReference type="NCBI Taxonomy" id="172846"/>
    <lineage>
        <taxon>Eukaryota</taxon>
        <taxon>Metazoa</taxon>
        <taxon>Ecdysozoa</taxon>
        <taxon>Arthropoda</taxon>
        <taxon>Chelicerata</taxon>
        <taxon>Arachnida</taxon>
        <taxon>Araneae</taxon>
        <taxon>Araneomorphae</taxon>
        <taxon>Entelegynae</taxon>
        <taxon>Araneoidea</taxon>
        <taxon>Araneidae</taxon>
        <taxon>Caerostris</taxon>
    </lineage>
</organism>
<dbReference type="EMBL" id="BPLR01021069">
    <property type="protein sequence ID" value="GIX85503.1"/>
    <property type="molecule type" value="Genomic_DNA"/>
</dbReference>
<sequence length="66" mass="7529">MFQMEKGVLVRLCSHSGPAEELSRKDDLTPLIQCYHKLVSCTQCRLEEECCRGAYGRSPRAFPFCC</sequence>
<accession>A0AAV4NNY3</accession>
<evidence type="ECO:0000313" key="1">
    <source>
        <dbReference type="EMBL" id="GIX85503.1"/>
    </source>
</evidence>
<gene>
    <name evidence="1" type="ORF">CEXT_786431</name>
</gene>
<comment type="caution">
    <text evidence="1">The sequence shown here is derived from an EMBL/GenBank/DDBJ whole genome shotgun (WGS) entry which is preliminary data.</text>
</comment>
<dbReference type="Proteomes" id="UP001054945">
    <property type="component" value="Unassembled WGS sequence"/>
</dbReference>